<proteinExistence type="inferred from homology"/>
<comment type="similarity">
    <text evidence="2">Belongs to the virb1 family.</text>
</comment>
<reference evidence="6" key="1">
    <citation type="submission" date="2016-01" db="EMBL/GenBank/DDBJ databases">
        <title>Draft genome of Chromobacterium sp. F49.</title>
        <authorList>
            <person name="Hong K.W."/>
        </authorList>
    </citation>
    <scope>NUCLEOTIDE SEQUENCE [LARGE SCALE GENOMIC DNA]</scope>
    <source>
        <strain evidence="6">CN3</strain>
    </source>
</reference>
<evidence type="ECO:0000256" key="3">
    <source>
        <dbReference type="ARBA" id="ARBA00022729"/>
    </source>
</evidence>
<dbReference type="Proteomes" id="UP000076609">
    <property type="component" value="Unassembled WGS sequence"/>
</dbReference>
<comment type="similarity">
    <text evidence="1">Belongs to the transglycosylase Slt family.</text>
</comment>
<evidence type="ECO:0000259" key="4">
    <source>
        <dbReference type="Pfam" id="PF01464"/>
    </source>
</evidence>
<name>A0ABR5YI81_9SPHN</name>
<evidence type="ECO:0000313" key="6">
    <source>
        <dbReference type="Proteomes" id="UP000076609"/>
    </source>
</evidence>
<dbReference type="PANTHER" id="PTHR37423:SF2">
    <property type="entry name" value="MEMBRANE-BOUND LYTIC MUREIN TRANSGLYCOSYLASE C"/>
    <property type="match status" value="1"/>
</dbReference>
<keyword evidence="3" id="KW-0732">Signal</keyword>
<dbReference type="Pfam" id="PF01464">
    <property type="entry name" value="SLT"/>
    <property type="match status" value="1"/>
</dbReference>
<evidence type="ECO:0000256" key="2">
    <source>
        <dbReference type="ARBA" id="ARBA00009387"/>
    </source>
</evidence>
<dbReference type="Gene3D" id="1.10.530.10">
    <property type="match status" value="1"/>
</dbReference>
<evidence type="ECO:0000256" key="1">
    <source>
        <dbReference type="ARBA" id="ARBA00007734"/>
    </source>
</evidence>
<organism evidence="5 6">
    <name type="scientific">Sphingomonas hankookensis</name>
    <dbReference type="NCBI Taxonomy" id="563996"/>
    <lineage>
        <taxon>Bacteria</taxon>
        <taxon>Pseudomonadati</taxon>
        <taxon>Pseudomonadota</taxon>
        <taxon>Alphaproteobacteria</taxon>
        <taxon>Sphingomonadales</taxon>
        <taxon>Sphingomonadaceae</taxon>
        <taxon>Sphingomonas</taxon>
    </lineage>
</organism>
<dbReference type="InterPro" id="IPR008258">
    <property type="entry name" value="Transglycosylase_SLT_dom_1"/>
</dbReference>
<dbReference type="PANTHER" id="PTHR37423">
    <property type="entry name" value="SOLUBLE LYTIC MUREIN TRANSGLYCOSYLASE-RELATED"/>
    <property type="match status" value="1"/>
</dbReference>
<evidence type="ECO:0000313" key="5">
    <source>
        <dbReference type="EMBL" id="KZE18971.1"/>
    </source>
</evidence>
<dbReference type="SUPFAM" id="SSF48435">
    <property type="entry name" value="Bacterial muramidases"/>
    <property type="match status" value="1"/>
</dbReference>
<dbReference type="SUPFAM" id="SSF53955">
    <property type="entry name" value="Lysozyme-like"/>
    <property type="match status" value="1"/>
</dbReference>
<sequence length="580" mass="61942">MLPALPTAALADESPSRSTAVSVAEARVPPQLSPEDRDAYTQVFAAIRGGRWADAQLRLDAMKPGPLHAVARAELYTAKGSPKVELPQLLAVLNEAPDLPQAPDLARLAKLRGASALPELPTPQRLVWFDAAPVRVRAKAARSDAAAAQLLDAMKPYVKADDGAAAEALITTRAGDLTPEALTEMRGRVAWIYFVAGDDANARRLAAVAQQGEGEWTAQADWTQGLAAWRQQDCAAAQAAFASVAQRAGDTELRSAGLYWATRADIACGRPDLVQARLQTAAQYGETYYGLLARQALGLIEGADGTGRAPATEDWRALERRSNVKVAAALTEIGEGALADKLLRHQARIGGAGDYAALTRLCGSLNLPATQLWLSHNGPQGARPLAEARYPAPDWTPEGGWRVDKALVFAHTLQESRFDAAVVSPAGATGLMQIRPGALTDYARAHGLNLEKSALSKPQVNMAVGQSYLEQLRDRPFTGGLLPKVIAAYNAGPTPVEAWNVQLKDGGDPLLYIESIPYWETRGYVMTVLRNYWMYEKQAGKASASRAALAQGMWPKFPGLPGAAAVRVSANGRTRVADAN</sequence>
<gene>
    <name evidence="5" type="ORF">AVT10_00975</name>
</gene>
<keyword evidence="6" id="KW-1185">Reference proteome</keyword>
<feature type="domain" description="Transglycosylase SLT" evidence="4">
    <location>
        <begin position="401"/>
        <end position="502"/>
    </location>
</feature>
<comment type="caution">
    <text evidence="5">The sequence shown here is derived from an EMBL/GenBank/DDBJ whole genome shotgun (WGS) entry which is preliminary data.</text>
</comment>
<dbReference type="InterPro" id="IPR023346">
    <property type="entry name" value="Lysozyme-like_dom_sf"/>
</dbReference>
<dbReference type="CDD" id="cd13401">
    <property type="entry name" value="Slt70-like"/>
    <property type="match status" value="1"/>
</dbReference>
<protein>
    <submittedName>
        <fullName evidence="5">Lytic transglycosylase</fullName>
    </submittedName>
</protein>
<dbReference type="Gene3D" id="1.25.20.10">
    <property type="entry name" value="Bacterial muramidases"/>
    <property type="match status" value="1"/>
</dbReference>
<dbReference type="RefSeq" id="WP_066688045.1">
    <property type="nucleotide sequence ID" value="NZ_CP117025.1"/>
</dbReference>
<dbReference type="InterPro" id="IPR008939">
    <property type="entry name" value="Lytic_TGlycosylase_superhlx_U"/>
</dbReference>
<accession>A0ABR5YI81</accession>
<dbReference type="EMBL" id="LQQO01000001">
    <property type="protein sequence ID" value="KZE18971.1"/>
    <property type="molecule type" value="Genomic_DNA"/>
</dbReference>